<protein>
    <recommendedName>
        <fullName evidence="9">DH domain-containing protein</fullName>
    </recommendedName>
</protein>
<evidence type="ECO:0000256" key="4">
    <source>
        <dbReference type="SAM" id="MobiDB-lite"/>
    </source>
</evidence>
<evidence type="ECO:0008006" key="9">
    <source>
        <dbReference type="Google" id="ProtNLM"/>
    </source>
</evidence>
<keyword evidence="2 3" id="KW-0862">Zinc</keyword>
<dbReference type="SUPFAM" id="SSF48065">
    <property type="entry name" value="DBL homology domain (DH-domain)"/>
    <property type="match status" value="1"/>
</dbReference>
<dbReference type="AlphaFoldDB" id="A0AAV5QVH1"/>
<feature type="region of interest" description="Disordered" evidence="4">
    <location>
        <begin position="12"/>
        <end position="37"/>
    </location>
</feature>
<dbReference type="GeneID" id="90076938"/>
<feature type="compositionally biased region" description="Low complexity" evidence="4">
    <location>
        <begin position="12"/>
        <end position="32"/>
    </location>
</feature>
<dbReference type="Proteomes" id="UP001360560">
    <property type="component" value="Unassembled WGS sequence"/>
</dbReference>
<organism evidence="7 8">
    <name type="scientific">Saccharomycopsis crataegensis</name>
    <dbReference type="NCBI Taxonomy" id="43959"/>
    <lineage>
        <taxon>Eukaryota</taxon>
        <taxon>Fungi</taxon>
        <taxon>Dikarya</taxon>
        <taxon>Ascomycota</taxon>
        <taxon>Saccharomycotina</taxon>
        <taxon>Saccharomycetes</taxon>
        <taxon>Saccharomycopsidaceae</taxon>
        <taxon>Saccharomycopsis</taxon>
    </lineage>
</organism>
<evidence type="ECO:0000313" key="7">
    <source>
        <dbReference type="EMBL" id="GMM38950.1"/>
    </source>
</evidence>
<sequence>MAFSRYGSIRSTSLSDLSSSSSAFRSGANSSTRSLPQKHGVMKIEDASLSSLNLTSPESISRETFAGEILSVSEEQIEEFEEKYQLTVTLNGLNDPKMVSALVQYTNKFYGRIENALNVFKLCCLARQKHKTLEVIGLIICDIEQILNISTYFCFLTKDYEDTLFDQIIGLKDETEKVYALVKKMLKYSIFPPIDPKYIKQEVTSVAHSMSVVIMDMISYIIQRLLAFVSIKKSNNTLWSFTKVLQNIDINRKRGFQITQKLEQWLEEKSICSNCSKDILIQPCIREPQSKKKWHINCCVCSTCNQKLVNKDLMSAFLDQSGSLIVCYRCASSNNSQIQSVIKVNSFVRVSSKQQAVSLLKANILETIQELEDENYGYICQEWVQYWRMDKDDLAKYDRNVQKIQSAIFELIHRQQFFVDSAADFLEIGDKYIQDSMESPEELDPGLYDLIFRPVKELRKIHKRLLLSPMTRFLSDQGMIIKNQIFKLYLSWITKSYYAYDAYLIKLAESELILDMDKMKEVSHLQNWIKQQNSAKFDKLLSGEFYYQMIQTKEIMRGLEKLLDKDDPENTIVFQTSMLINKYSFQLHSVLDRAVTRAYISRIQNLEVKRSDVHYKKHAYVRYKSKATNEVLDCCLILLNMCLVITKFSQANSMFIKFAPLIYLENIEYDRVDAKVFISDKVKSEIEPYKFHFRSVEEASNWINIRL</sequence>
<keyword evidence="3" id="KW-0440">LIM domain</keyword>
<reference evidence="7 8" key="1">
    <citation type="journal article" date="2023" name="Elife">
        <title>Identification of key yeast species and microbe-microbe interactions impacting larval growth of Drosophila in the wild.</title>
        <authorList>
            <person name="Mure A."/>
            <person name="Sugiura Y."/>
            <person name="Maeda R."/>
            <person name="Honda K."/>
            <person name="Sakurai N."/>
            <person name="Takahashi Y."/>
            <person name="Watada M."/>
            <person name="Katoh T."/>
            <person name="Gotoh A."/>
            <person name="Gotoh Y."/>
            <person name="Taniguchi I."/>
            <person name="Nakamura K."/>
            <person name="Hayashi T."/>
            <person name="Katayama T."/>
            <person name="Uemura T."/>
            <person name="Hattori Y."/>
        </authorList>
    </citation>
    <scope>NUCLEOTIDE SEQUENCE [LARGE SCALE GENOMIC DNA]</scope>
    <source>
        <strain evidence="7 8">SC-9</strain>
    </source>
</reference>
<gene>
    <name evidence="7" type="ORF">DASC09_062890</name>
</gene>
<evidence type="ECO:0000259" key="5">
    <source>
        <dbReference type="PROSITE" id="PS50010"/>
    </source>
</evidence>
<dbReference type="PROSITE" id="PS50023">
    <property type="entry name" value="LIM_DOMAIN_2"/>
    <property type="match status" value="1"/>
</dbReference>
<evidence type="ECO:0000313" key="8">
    <source>
        <dbReference type="Proteomes" id="UP001360560"/>
    </source>
</evidence>
<dbReference type="PROSITE" id="PS50010">
    <property type="entry name" value="DH_2"/>
    <property type="match status" value="1"/>
</dbReference>
<dbReference type="Gene3D" id="1.20.900.10">
    <property type="entry name" value="Dbl homology (DH) domain"/>
    <property type="match status" value="1"/>
</dbReference>
<dbReference type="InterPro" id="IPR001781">
    <property type="entry name" value="Znf_LIM"/>
</dbReference>
<evidence type="ECO:0000256" key="1">
    <source>
        <dbReference type="ARBA" id="ARBA00022723"/>
    </source>
</evidence>
<accession>A0AAV5QVH1</accession>
<name>A0AAV5QVH1_9ASCO</name>
<evidence type="ECO:0000256" key="3">
    <source>
        <dbReference type="PROSITE-ProRule" id="PRU00125"/>
    </source>
</evidence>
<feature type="domain" description="DH" evidence="5">
    <location>
        <begin position="403"/>
        <end position="551"/>
    </location>
</feature>
<dbReference type="InterPro" id="IPR000219">
    <property type="entry name" value="DH_dom"/>
</dbReference>
<dbReference type="PROSITE" id="PS00478">
    <property type="entry name" value="LIM_DOMAIN_1"/>
    <property type="match status" value="1"/>
</dbReference>
<dbReference type="GO" id="GO:0046872">
    <property type="term" value="F:metal ion binding"/>
    <property type="evidence" value="ECO:0007669"/>
    <property type="project" value="UniProtKB-KW"/>
</dbReference>
<keyword evidence="8" id="KW-1185">Reference proteome</keyword>
<dbReference type="EMBL" id="BTFZ01000020">
    <property type="protein sequence ID" value="GMM38950.1"/>
    <property type="molecule type" value="Genomic_DNA"/>
</dbReference>
<keyword evidence="1 3" id="KW-0479">Metal-binding</keyword>
<evidence type="ECO:0000256" key="2">
    <source>
        <dbReference type="ARBA" id="ARBA00022833"/>
    </source>
</evidence>
<proteinExistence type="predicted"/>
<feature type="domain" description="LIM zinc-binding" evidence="6">
    <location>
        <begin position="270"/>
        <end position="337"/>
    </location>
</feature>
<dbReference type="RefSeq" id="XP_064855945.1">
    <property type="nucleotide sequence ID" value="XM_064999873.1"/>
</dbReference>
<dbReference type="Gene3D" id="2.10.110.10">
    <property type="entry name" value="Cysteine Rich Protein"/>
    <property type="match status" value="1"/>
</dbReference>
<comment type="caution">
    <text evidence="7">The sequence shown here is derived from an EMBL/GenBank/DDBJ whole genome shotgun (WGS) entry which is preliminary data.</text>
</comment>
<dbReference type="GO" id="GO:0005085">
    <property type="term" value="F:guanyl-nucleotide exchange factor activity"/>
    <property type="evidence" value="ECO:0007669"/>
    <property type="project" value="InterPro"/>
</dbReference>
<evidence type="ECO:0000259" key="6">
    <source>
        <dbReference type="PROSITE" id="PS50023"/>
    </source>
</evidence>
<dbReference type="InterPro" id="IPR035899">
    <property type="entry name" value="DBL_dom_sf"/>
</dbReference>